<comment type="caution">
    <text evidence="2">The sequence shown here is derived from an EMBL/GenBank/DDBJ whole genome shotgun (WGS) entry which is preliminary data.</text>
</comment>
<evidence type="ECO:0000313" key="3">
    <source>
        <dbReference type="Proteomes" id="UP001189429"/>
    </source>
</evidence>
<feature type="region of interest" description="Disordered" evidence="1">
    <location>
        <begin position="1"/>
        <end position="131"/>
    </location>
</feature>
<dbReference type="EMBL" id="CAUYUJ010004235">
    <property type="protein sequence ID" value="CAK0808714.1"/>
    <property type="molecule type" value="Genomic_DNA"/>
</dbReference>
<evidence type="ECO:0000313" key="2">
    <source>
        <dbReference type="EMBL" id="CAK0808714.1"/>
    </source>
</evidence>
<protein>
    <submittedName>
        <fullName evidence="2">Uncharacterized protein</fullName>
    </submittedName>
</protein>
<feature type="non-terminal residue" evidence="2">
    <location>
        <position position="1"/>
    </location>
</feature>
<name>A0ABN9QSX3_9DINO</name>
<feature type="compositionally biased region" description="Basic residues" evidence="1">
    <location>
        <begin position="119"/>
        <end position="131"/>
    </location>
</feature>
<sequence>SRPRRSRPSLPSARSGRGAGPPSAARRARPAGEGFGRHGAARREHGVLVPDLRVPHAAGRGAGGRGPPTLVPTERRRPRREQGFAAPACRGARGARGPQLVRVPARGRQRGRPPEDHRGRRGRVGARCARG</sequence>
<organism evidence="2 3">
    <name type="scientific">Prorocentrum cordatum</name>
    <dbReference type="NCBI Taxonomy" id="2364126"/>
    <lineage>
        <taxon>Eukaryota</taxon>
        <taxon>Sar</taxon>
        <taxon>Alveolata</taxon>
        <taxon>Dinophyceae</taxon>
        <taxon>Prorocentrales</taxon>
        <taxon>Prorocentraceae</taxon>
        <taxon>Prorocentrum</taxon>
    </lineage>
</organism>
<gene>
    <name evidence="2" type="ORF">PCOR1329_LOCUS14222</name>
</gene>
<feature type="compositionally biased region" description="Low complexity" evidence="1">
    <location>
        <begin position="8"/>
        <end position="25"/>
    </location>
</feature>
<dbReference type="Proteomes" id="UP001189429">
    <property type="component" value="Unassembled WGS sequence"/>
</dbReference>
<keyword evidence="3" id="KW-1185">Reference proteome</keyword>
<feature type="compositionally biased region" description="Low complexity" evidence="1">
    <location>
        <begin position="85"/>
        <end position="98"/>
    </location>
</feature>
<reference evidence="2" key="1">
    <citation type="submission" date="2023-10" db="EMBL/GenBank/DDBJ databases">
        <authorList>
            <person name="Chen Y."/>
            <person name="Shah S."/>
            <person name="Dougan E. K."/>
            <person name="Thang M."/>
            <person name="Chan C."/>
        </authorList>
    </citation>
    <scope>NUCLEOTIDE SEQUENCE [LARGE SCALE GENOMIC DNA]</scope>
</reference>
<proteinExistence type="predicted"/>
<accession>A0ABN9QSX3</accession>
<evidence type="ECO:0000256" key="1">
    <source>
        <dbReference type="SAM" id="MobiDB-lite"/>
    </source>
</evidence>
<feature type="non-terminal residue" evidence="2">
    <location>
        <position position="131"/>
    </location>
</feature>